<protein>
    <submittedName>
        <fullName evidence="2">Uncharacterized protein</fullName>
    </submittedName>
</protein>
<gene>
    <name evidence="2" type="ORF">GRF29_44g2452745</name>
</gene>
<feature type="region of interest" description="Disordered" evidence="1">
    <location>
        <begin position="148"/>
        <end position="215"/>
    </location>
</feature>
<sequence length="468" mass="50494">MLTFDLATIHTQDAQPGAPSPGWTKLTNALVVVFDTFRSGGEPSVTMKILQASHVLFDVPLQKLIDRGKPVVEKLRRDGIDVSSEAAQLPISGMASNPALAIRYNMPEVSKVRRIQLKFAKPEDFDVAYDHVRELGLWFTPTQKSRLGMPAQNQRAGPSCPPSQLSEISGRPGTALPSTSTAPQAQLKDTRPSTASFFNSGSTASSRRPDSAASLSNDITMRLPLSARLDSSAFISSDLPPRRELPFERLETPGSAGSNSTRSASRPLSGFMGPPVLPASALGSSVRPTSRSGSSHGVELPPLRKPTYVNKSFISPMSKPTTSPTSTFATREAQRPHSALAHNDYTALQQAISSAPVLTPSPPRPASSYNTATTHPLSIVRSTYDQVDTTINLATPPGSDVNMLSSSPRVNEEAHHHAEELSAYSKQTDDTRLGNLNKFIFDHLEDDNFLTLVTDMQMAWARIGTGLE</sequence>
<feature type="compositionally biased region" description="Polar residues" evidence="1">
    <location>
        <begin position="148"/>
        <end position="167"/>
    </location>
</feature>
<dbReference type="AlphaFoldDB" id="A0AAN6M333"/>
<dbReference type="Pfam" id="PF03525">
    <property type="entry name" value="Meiotic_rec114"/>
    <property type="match status" value="1"/>
</dbReference>
<evidence type="ECO:0000313" key="3">
    <source>
        <dbReference type="Proteomes" id="UP001280581"/>
    </source>
</evidence>
<evidence type="ECO:0000256" key="1">
    <source>
        <dbReference type="SAM" id="MobiDB-lite"/>
    </source>
</evidence>
<accession>A0AAN6M333</accession>
<dbReference type="Proteomes" id="UP001280581">
    <property type="component" value="Unassembled WGS sequence"/>
</dbReference>
<dbReference type="GO" id="GO:0007131">
    <property type="term" value="P:reciprocal meiotic recombination"/>
    <property type="evidence" value="ECO:0007669"/>
    <property type="project" value="InterPro"/>
</dbReference>
<name>A0AAN6M333_9PLEO</name>
<feature type="compositionally biased region" description="Polar residues" evidence="1">
    <location>
        <begin position="192"/>
        <end position="206"/>
    </location>
</feature>
<proteinExistence type="predicted"/>
<dbReference type="InterPro" id="IPR004354">
    <property type="entry name" value="Meiotic_Rec114"/>
</dbReference>
<feature type="compositionally biased region" description="Polar residues" evidence="1">
    <location>
        <begin position="255"/>
        <end position="266"/>
    </location>
</feature>
<feature type="compositionally biased region" description="Low complexity" evidence="1">
    <location>
        <begin position="283"/>
        <end position="295"/>
    </location>
</feature>
<feature type="region of interest" description="Disordered" evidence="1">
    <location>
        <begin position="248"/>
        <end position="304"/>
    </location>
</feature>
<keyword evidence="3" id="KW-1185">Reference proteome</keyword>
<organism evidence="2 3">
    <name type="scientific">Pseudopithomyces chartarum</name>
    <dbReference type="NCBI Taxonomy" id="1892770"/>
    <lineage>
        <taxon>Eukaryota</taxon>
        <taxon>Fungi</taxon>
        <taxon>Dikarya</taxon>
        <taxon>Ascomycota</taxon>
        <taxon>Pezizomycotina</taxon>
        <taxon>Dothideomycetes</taxon>
        <taxon>Pleosporomycetidae</taxon>
        <taxon>Pleosporales</taxon>
        <taxon>Massarineae</taxon>
        <taxon>Didymosphaeriaceae</taxon>
        <taxon>Pseudopithomyces</taxon>
    </lineage>
</organism>
<evidence type="ECO:0000313" key="2">
    <source>
        <dbReference type="EMBL" id="KAK3210344.1"/>
    </source>
</evidence>
<reference evidence="2 3" key="1">
    <citation type="submission" date="2021-02" db="EMBL/GenBank/DDBJ databases">
        <title>Genome assembly of Pseudopithomyces chartarum.</title>
        <authorList>
            <person name="Jauregui R."/>
            <person name="Singh J."/>
            <person name="Voisey C."/>
        </authorList>
    </citation>
    <scope>NUCLEOTIDE SEQUENCE [LARGE SCALE GENOMIC DNA]</scope>
    <source>
        <strain evidence="2 3">AGR01</strain>
    </source>
</reference>
<dbReference type="EMBL" id="WVTA01000005">
    <property type="protein sequence ID" value="KAK3210344.1"/>
    <property type="molecule type" value="Genomic_DNA"/>
</dbReference>
<comment type="caution">
    <text evidence="2">The sequence shown here is derived from an EMBL/GenBank/DDBJ whole genome shotgun (WGS) entry which is preliminary data.</text>
</comment>